<accession>A0ABQ9WSU7</accession>
<evidence type="ECO:0000313" key="14">
    <source>
        <dbReference type="Proteomes" id="UP001281761"/>
    </source>
</evidence>
<evidence type="ECO:0000256" key="8">
    <source>
        <dbReference type="ARBA" id="ARBA00023204"/>
    </source>
</evidence>
<feature type="domain" description="Methylated-DNA-[protein]-cysteine S-methyltransferase DNA binding" evidence="12">
    <location>
        <begin position="83"/>
        <end position="160"/>
    </location>
</feature>
<evidence type="ECO:0000256" key="9">
    <source>
        <dbReference type="ARBA" id="ARBA00030795"/>
    </source>
</evidence>
<evidence type="ECO:0000313" key="13">
    <source>
        <dbReference type="EMBL" id="KAK2942569.1"/>
    </source>
</evidence>
<proteinExistence type="inferred from homology"/>
<evidence type="ECO:0000256" key="10">
    <source>
        <dbReference type="ARBA" id="ARBA00031621"/>
    </source>
</evidence>
<dbReference type="GO" id="GO:0032259">
    <property type="term" value="P:methylation"/>
    <property type="evidence" value="ECO:0007669"/>
    <property type="project" value="UniProtKB-KW"/>
</dbReference>
<keyword evidence="8" id="KW-0234">DNA repair</keyword>
<dbReference type="SUPFAM" id="SSF46767">
    <property type="entry name" value="Methylated DNA-protein cysteine methyltransferase, C-terminal domain"/>
    <property type="match status" value="1"/>
</dbReference>
<evidence type="ECO:0000256" key="6">
    <source>
        <dbReference type="ARBA" id="ARBA00022679"/>
    </source>
</evidence>
<dbReference type="Proteomes" id="UP001281761">
    <property type="component" value="Unassembled WGS sequence"/>
</dbReference>
<dbReference type="PANTHER" id="PTHR10815:SF13">
    <property type="entry name" value="METHYLATED-DNA--PROTEIN-CYSTEINE METHYLTRANSFERASE"/>
    <property type="match status" value="1"/>
</dbReference>
<evidence type="ECO:0000256" key="7">
    <source>
        <dbReference type="ARBA" id="ARBA00022763"/>
    </source>
</evidence>
<keyword evidence="14" id="KW-1185">Reference proteome</keyword>
<evidence type="ECO:0000256" key="2">
    <source>
        <dbReference type="ARBA" id="ARBA00008711"/>
    </source>
</evidence>
<dbReference type="EMBL" id="JARBJD010000400">
    <property type="protein sequence ID" value="KAK2942569.1"/>
    <property type="molecule type" value="Genomic_DNA"/>
</dbReference>
<dbReference type="SUPFAM" id="SSF53155">
    <property type="entry name" value="Methylated DNA-protein cysteine methyltransferase domain"/>
    <property type="match status" value="1"/>
</dbReference>
<dbReference type="InterPro" id="IPR036388">
    <property type="entry name" value="WH-like_DNA-bd_sf"/>
</dbReference>
<reference evidence="13 14" key="1">
    <citation type="journal article" date="2022" name="bioRxiv">
        <title>Genomics of Preaxostyla Flagellates Illuminates Evolutionary Transitions and the Path Towards Mitochondrial Loss.</title>
        <authorList>
            <person name="Novak L.V.F."/>
            <person name="Treitli S.C."/>
            <person name="Pyrih J."/>
            <person name="Halakuc P."/>
            <person name="Pipaliya S.V."/>
            <person name="Vacek V."/>
            <person name="Brzon O."/>
            <person name="Soukal P."/>
            <person name="Eme L."/>
            <person name="Dacks J.B."/>
            <person name="Karnkowska A."/>
            <person name="Elias M."/>
            <person name="Hampl V."/>
        </authorList>
    </citation>
    <scope>NUCLEOTIDE SEQUENCE [LARGE SCALE GENOMIC DNA]</scope>
    <source>
        <strain evidence="13">NAU3</strain>
        <tissue evidence="13">Gut</tissue>
    </source>
</reference>
<evidence type="ECO:0000256" key="1">
    <source>
        <dbReference type="ARBA" id="ARBA00001286"/>
    </source>
</evidence>
<dbReference type="NCBIfam" id="TIGR00589">
    <property type="entry name" value="ogt"/>
    <property type="match status" value="1"/>
</dbReference>
<dbReference type="InterPro" id="IPR036217">
    <property type="entry name" value="MethylDNA_cys_MeTrfase_DNAb"/>
</dbReference>
<dbReference type="InterPro" id="IPR014048">
    <property type="entry name" value="MethylDNA_cys_MeTrfase_DNA-bd"/>
</dbReference>
<dbReference type="InterPro" id="IPR001497">
    <property type="entry name" value="MethylDNA_cys_MeTrfase_AS"/>
</dbReference>
<evidence type="ECO:0000256" key="4">
    <source>
        <dbReference type="ARBA" id="ARBA00015377"/>
    </source>
</evidence>
<name>A0ABQ9WSU7_9EUKA</name>
<evidence type="ECO:0000256" key="3">
    <source>
        <dbReference type="ARBA" id="ARBA00011918"/>
    </source>
</evidence>
<evidence type="ECO:0000256" key="11">
    <source>
        <dbReference type="ARBA" id="ARBA00049348"/>
    </source>
</evidence>
<comment type="similarity">
    <text evidence="2">Belongs to the MGMT family.</text>
</comment>
<dbReference type="InterPro" id="IPR036631">
    <property type="entry name" value="MGMT_N_sf"/>
</dbReference>
<comment type="caution">
    <text evidence="13">The sequence shown here is derived from an EMBL/GenBank/DDBJ whole genome shotgun (WGS) entry which is preliminary data.</text>
</comment>
<dbReference type="EC" id="2.1.1.63" evidence="3"/>
<keyword evidence="7" id="KW-0227">DNA damage</keyword>
<keyword evidence="6 13" id="KW-0808">Transferase</keyword>
<dbReference type="PANTHER" id="PTHR10815">
    <property type="entry name" value="METHYLATED-DNA--PROTEIN-CYSTEINE METHYLTRANSFERASE"/>
    <property type="match status" value="1"/>
</dbReference>
<dbReference type="GO" id="GO:0003908">
    <property type="term" value="F:methylated-DNA-[protein]-cysteine S-methyltransferase activity"/>
    <property type="evidence" value="ECO:0007669"/>
    <property type="project" value="UniProtKB-EC"/>
</dbReference>
<gene>
    <name evidence="13" type="ORF">BLNAU_22522</name>
</gene>
<evidence type="ECO:0000256" key="5">
    <source>
        <dbReference type="ARBA" id="ARBA00022603"/>
    </source>
</evidence>
<dbReference type="Gene3D" id="3.30.160.70">
    <property type="entry name" value="Methylated DNA-protein cysteine methyltransferase domain"/>
    <property type="match status" value="1"/>
</dbReference>
<organism evidence="13 14">
    <name type="scientific">Blattamonas nauphoetae</name>
    <dbReference type="NCBI Taxonomy" id="2049346"/>
    <lineage>
        <taxon>Eukaryota</taxon>
        <taxon>Metamonada</taxon>
        <taxon>Preaxostyla</taxon>
        <taxon>Oxymonadida</taxon>
        <taxon>Blattamonas</taxon>
    </lineage>
</organism>
<keyword evidence="5 13" id="KW-0489">Methyltransferase</keyword>
<sequence>MQLDYGEFAFQQLHFYLAGTAAGLAFVGSPNADLNEVREFFPQAYLQSNQATVQAAADALVSYLSGQTKTVDIPLVIHKGTDLHRQVWETLQTIPYGHTWDYSQLAQAVGQPTAVRAVASAVGKNPLMLVIPCHRVVRKDGSLGGFRGGLPLKRQLLELEA</sequence>
<dbReference type="Pfam" id="PF01035">
    <property type="entry name" value="DNA_binding_1"/>
    <property type="match status" value="1"/>
</dbReference>
<evidence type="ECO:0000259" key="12">
    <source>
        <dbReference type="Pfam" id="PF01035"/>
    </source>
</evidence>
<dbReference type="PROSITE" id="PS00374">
    <property type="entry name" value="MGMT"/>
    <property type="match status" value="1"/>
</dbReference>
<protein>
    <recommendedName>
        <fullName evidence="4">Methylated-DNA--protein-cysteine methyltransferase</fullName>
        <ecNumber evidence="3">2.1.1.63</ecNumber>
    </recommendedName>
    <alternativeName>
        <fullName evidence="9">6-O-methylguanine-DNA methyltransferase</fullName>
    </alternativeName>
    <alternativeName>
        <fullName evidence="10">O-6-methylguanine-DNA-alkyltransferase</fullName>
    </alternativeName>
</protein>
<comment type="catalytic activity">
    <reaction evidence="1">
        <text>a 4-O-methyl-thymidine in DNA + L-cysteinyl-[protein] = a thymidine in DNA + S-methyl-L-cysteinyl-[protein]</text>
        <dbReference type="Rhea" id="RHEA:53428"/>
        <dbReference type="Rhea" id="RHEA-COMP:10131"/>
        <dbReference type="Rhea" id="RHEA-COMP:10132"/>
        <dbReference type="Rhea" id="RHEA-COMP:13555"/>
        <dbReference type="Rhea" id="RHEA-COMP:13556"/>
        <dbReference type="ChEBI" id="CHEBI:29950"/>
        <dbReference type="ChEBI" id="CHEBI:82612"/>
        <dbReference type="ChEBI" id="CHEBI:137386"/>
        <dbReference type="ChEBI" id="CHEBI:137387"/>
        <dbReference type="EC" id="2.1.1.63"/>
    </reaction>
</comment>
<comment type="catalytic activity">
    <reaction evidence="11">
        <text>a 6-O-methyl-2'-deoxyguanosine in DNA + L-cysteinyl-[protein] = S-methyl-L-cysteinyl-[protein] + a 2'-deoxyguanosine in DNA</text>
        <dbReference type="Rhea" id="RHEA:24000"/>
        <dbReference type="Rhea" id="RHEA-COMP:10131"/>
        <dbReference type="Rhea" id="RHEA-COMP:10132"/>
        <dbReference type="Rhea" id="RHEA-COMP:11367"/>
        <dbReference type="Rhea" id="RHEA-COMP:11368"/>
        <dbReference type="ChEBI" id="CHEBI:29950"/>
        <dbReference type="ChEBI" id="CHEBI:82612"/>
        <dbReference type="ChEBI" id="CHEBI:85445"/>
        <dbReference type="ChEBI" id="CHEBI:85448"/>
        <dbReference type="EC" id="2.1.1.63"/>
    </reaction>
</comment>
<dbReference type="CDD" id="cd06445">
    <property type="entry name" value="ATase"/>
    <property type="match status" value="1"/>
</dbReference>
<dbReference type="Gene3D" id="1.10.10.10">
    <property type="entry name" value="Winged helix-like DNA-binding domain superfamily/Winged helix DNA-binding domain"/>
    <property type="match status" value="1"/>
</dbReference>